<dbReference type="Gene3D" id="3.90.1150.10">
    <property type="entry name" value="Aspartate Aminotransferase, domain 1"/>
    <property type="match status" value="1"/>
</dbReference>
<organism evidence="1">
    <name type="scientific">freshwater metagenome</name>
    <dbReference type="NCBI Taxonomy" id="449393"/>
    <lineage>
        <taxon>unclassified sequences</taxon>
        <taxon>metagenomes</taxon>
        <taxon>ecological metagenomes</taxon>
    </lineage>
</organism>
<gene>
    <name evidence="1" type="ORF">UFOPK3522_00837</name>
</gene>
<dbReference type="EMBL" id="CAESAO010000061">
    <property type="protein sequence ID" value="CAB4343508.1"/>
    <property type="molecule type" value="Genomic_DNA"/>
</dbReference>
<sequence length="30" mass="3499">MENVFWIGVYPGLGDQQIDFMLEVLHDTCK</sequence>
<reference evidence="1" key="1">
    <citation type="submission" date="2020-05" db="EMBL/GenBank/DDBJ databases">
        <authorList>
            <person name="Chiriac C."/>
            <person name="Salcher M."/>
            <person name="Ghai R."/>
            <person name="Kavagutti S V."/>
        </authorList>
    </citation>
    <scope>NUCLEOTIDE SEQUENCE</scope>
</reference>
<evidence type="ECO:0000313" key="1">
    <source>
        <dbReference type="EMBL" id="CAB4343508.1"/>
    </source>
</evidence>
<proteinExistence type="predicted"/>
<dbReference type="InterPro" id="IPR015422">
    <property type="entry name" value="PyrdxlP-dep_Trfase_small"/>
</dbReference>
<protein>
    <submittedName>
        <fullName evidence="1">Unannotated protein</fullName>
    </submittedName>
</protein>
<dbReference type="AlphaFoldDB" id="A0A6J5ZPY9"/>
<name>A0A6J5ZPY9_9ZZZZ</name>
<accession>A0A6J5ZPY9</accession>